<evidence type="ECO:0000256" key="1">
    <source>
        <dbReference type="ARBA" id="ARBA00004141"/>
    </source>
</evidence>
<dbReference type="EMBL" id="CP046401">
    <property type="protein sequence ID" value="QGY43150.1"/>
    <property type="molecule type" value="Genomic_DNA"/>
</dbReference>
<dbReference type="Proteomes" id="UP000428260">
    <property type="component" value="Chromosome"/>
</dbReference>
<dbReference type="Pfam" id="PF13564">
    <property type="entry name" value="DoxX_2"/>
    <property type="match status" value="1"/>
</dbReference>
<evidence type="ECO:0000313" key="6">
    <source>
        <dbReference type="EMBL" id="QGY43150.1"/>
    </source>
</evidence>
<comment type="subcellular location">
    <subcellularLocation>
        <location evidence="1">Membrane</location>
        <topology evidence="1">Multi-pass membrane protein</topology>
    </subcellularLocation>
</comment>
<evidence type="ECO:0000313" key="7">
    <source>
        <dbReference type="Proteomes" id="UP000428260"/>
    </source>
</evidence>
<reference evidence="6 7" key="1">
    <citation type="submission" date="2019-11" db="EMBL/GenBank/DDBJ databases">
        <authorList>
            <person name="Zheng R.K."/>
            <person name="Sun C.M."/>
        </authorList>
    </citation>
    <scope>NUCLEOTIDE SEQUENCE [LARGE SCALE GENOMIC DNA]</scope>
    <source>
        <strain evidence="6 7">WC007</strain>
    </source>
</reference>
<feature type="transmembrane region" description="Helical" evidence="5">
    <location>
        <begin position="77"/>
        <end position="93"/>
    </location>
</feature>
<organism evidence="6 7">
    <name type="scientific">Maribellus comscasis</name>
    <dbReference type="NCBI Taxonomy" id="2681766"/>
    <lineage>
        <taxon>Bacteria</taxon>
        <taxon>Pseudomonadati</taxon>
        <taxon>Bacteroidota</taxon>
        <taxon>Bacteroidia</taxon>
        <taxon>Marinilabiliales</taxon>
        <taxon>Prolixibacteraceae</taxon>
        <taxon>Maribellus</taxon>
    </lineage>
</organism>
<feature type="transmembrane region" description="Helical" evidence="5">
    <location>
        <begin position="99"/>
        <end position="119"/>
    </location>
</feature>
<evidence type="ECO:0000256" key="2">
    <source>
        <dbReference type="ARBA" id="ARBA00022692"/>
    </source>
</evidence>
<dbReference type="GO" id="GO:0016020">
    <property type="term" value="C:membrane"/>
    <property type="evidence" value="ECO:0007669"/>
    <property type="project" value="UniProtKB-SubCell"/>
</dbReference>
<sequence length="132" mass="14399">MKTKDLTSNRGIVFGWIVSSLAILFLLSDSVGKLIKPEAVVAATLELGYPESTVTGMGIVLLISTLLYAIPRFSFTGALLLTGYLGGAVATHVRVESPLFSHTLFPVYIAVFIWGGLYLRNKKLREIVINKK</sequence>
<keyword evidence="3 5" id="KW-1133">Transmembrane helix</keyword>
<accession>A0A6I6JQ65</accession>
<gene>
    <name evidence="6" type="ORF">GM418_05605</name>
</gene>
<dbReference type="KEGG" id="mcos:GM418_05605"/>
<proteinExistence type="predicted"/>
<name>A0A6I6JQ65_9BACT</name>
<keyword evidence="2 5" id="KW-0812">Transmembrane</keyword>
<feature type="transmembrane region" description="Helical" evidence="5">
    <location>
        <begin position="52"/>
        <end position="70"/>
    </location>
</feature>
<evidence type="ECO:0000256" key="5">
    <source>
        <dbReference type="SAM" id="Phobius"/>
    </source>
</evidence>
<dbReference type="AlphaFoldDB" id="A0A6I6JQ65"/>
<keyword evidence="4 5" id="KW-0472">Membrane</keyword>
<feature type="transmembrane region" description="Helical" evidence="5">
    <location>
        <begin position="12"/>
        <end position="32"/>
    </location>
</feature>
<keyword evidence="7" id="KW-1185">Reference proteome</keyword>
<evidence type="ECO:0000256" key="3">
    <source>
        <dbReference type="ARBA" id="ARBA00022989"/>
    </source>
</evidence>
<dbReference type="RefSeq" id="WP_158863998.1">
    <property type="nucleotide sequence ID" value="NZ_CP046401.1"/>
</dbReference>
<protein>
    <submittedName>
        <fullName evidence="6">DoxX family protein</fullName>
    </submittedName>
</protein>
<dbReference type="InterPro" id="IPR032808">
    <property type="entry name" value="DoxX"/>
</dbReference>
<evidence type="ECO:0000256" key="4">
    <source>
        <dbReference type="ARBA" id="ARBA00023136"/>
    </source>
</evidence>